<dbReference type="Gene3D" id="3.40.50.720">
    <property type="entry name" value="NAD(P)-binding Rossmann-like Domain"/>
    <property type="match status" value="1"/>
</dbReference>
<dbReference type="PANTHER" id="PTHR43000">
    <property type="entry name" value="DTDP-D-GLUCOSE 4,6-DEHYDRATASE-RELATED"/>
    <property type="match status" value="1"/>
</dbReference>
<dbReference type="EMBL" id="LAZR01057929">
    <property type="protein sequence ID" value="KKK71006.1"/>
    <property type="molecule type" value="Genomic_DNA"/>
</dbReference>
<feature type="domain" description="NAD-dependent epimerase/dehydratase" evidence="2">
    <location>
        <begin position="7"/>
        <end position="230"/>
    </location>
</feature>
<dbReference type="AlphaFoldDB" id="A0A0F9AFL7"/>
<sequence length="297" mass="32858">MWERKNVLVTGGNGLMGGPLCKRLLEAGAMVTVYDTSTRGVLEQMGLLKDVHFIRDTILALTRLRGAVRQQDVVFHLAAISGVEQSRASKMDAFEVNVRGTWLVLQACLEEGNQQAIVTASSNHIYGDHDGEPTLEDSALRQLDTYSATKVMADYCARAYAHNYALPIAVVRNTNCYGANDPHSDHLIPGTILSVMAGEAPVIRSKGITQKSYLYVDDVIDAYMRVAEYTMTQKVYGLAFNVSDERVSVNKLVSLICELMSFDKEPIVLGQANDQADENMDSSLVRNLTRWKPQHTL</sequence>
<proteinExistence type="inferred from homology"/>
<evidence type="ECO:0000313" key="3">
    <source>
        <dbReference type="EMBL" id="KKK71006.1"/>
    </source>
</evidence>
<comment type="similarity">
    <text evidence="1">Belongs to the NAD(P)-dependent epimerase/dehydratase family.</text>
</comment>
<dbReference type="Pfam" id="PF01370">
    <property type="entry name" value="Epimerase"/>
    <property type="match status" value="1"/>
</dbReference>
<protein>
    <recommendedName>
        <fullName evidence="2">NAD-dependent epimerase/dehydratase domain-containing protein</fullName>
    </recommendedName>
</protein>
<accession>A0A0F9AFL7</accession>
<organism evidence="3">
    <name type="scientific">marine sediment metagenome</name>
    <dbReference type="NCBI Taxonomy" id="412755"/>
    <lineage>
        <taxon>unclassified sequences</taxon>
        <taxon>metagenomes</taxon>
        <taxon>ecological metagenomes</taxon>
    </lineage>
</organism>
<evidence type="ECO:0000256" key="1">
    <source>
        <dbReference type="ARBA" id="ARBA00007637"/>
    </source>
</evidence>
<dbReference type="SUPFAM" id="SSF51735">
    <property type="entry name" value="NAD(P)-binding Rossmann-fold domains"/>
    <property type="match status" value="1"/>
</dbReference>
<dbReference type="InterPro" id="IPR036291">
    <property type="entry name" value="NAD(P)-bd_dom_sf"/>
</dbReference>
<comment type="caution">
    <text evidence="3">The sequence shown here is derived from an EMBL/GenBank/DDBJ whole genome shotgun (WGS) entry which is preliminary data.</text>
</comment>
<name>A0A0F9AFL7_9ZZZZ</name>
<gene>
    <name evidence="3" type="ORF">LCGC14_2918290</name>
</gene>
<dbReference type="InterPro" id="IPR001509">
    <property type="entry name" value="Epimerase_deHydtase"/>
</dbReference>
<evidence type="ECO:0000259" key="2">
    <source>
        <dbReference type="Pfam" id="PF01370"/>
    </source>
</evidence>
<dbReference type="Gene3D" id="3.90.25.10">
    <property type="entry name" value="UDP-galactose 4-epimerase, domain 1"/>
    <property type="match status" value="1"/>
</dbReference>
<feature type="non-terminal residue" evidence="3">
    <location>
        <position position="297"/>
    </location>
</feature>
<reference evidence="3" key="1">
    <citation type="journal article" date="2015" name="Nature">
        <title>Complex archaea that bridge the gap between prokaryotes and eukaryotes.</title>
        <authorList>
            <person name="Spang A."/>
            <person name="Saw J.H."/>
            <person name="Jorgensen S.L."/>
            <person name="Zaremba-Niedzwiedzka K."/>
            <person name="Martijn J."/>
            <person name="Lind A.E."/>
            <person name="van Eijk R."/>
            <person name="Schleper C."/>
            <person name="Guy L."/>
            <person name="Ettema T.J."/>
        </authorList>
    </citation>
    <scope>NUCLEOTIDE SEQUENCE</scope>
</reference>